<evidence type="ECO:0000313" key="2">
    <source>
        <dbReference type="EMBL" id="ABS83197.1"/>
    </source>
</evidence>
<dbReference type="EMBL" id="CP000111">
    <property type="protein sequence ID" value="ABS83197.1"/>
    <property type="molecule type" value="Genomic_DNA"/>
</dbReference>
<sequence length="65" mass="7436">MINSVNLKHLPIQDLFFSVLISFIMSTIIVNIYGPLLAILYAFGNILALTFLSWLYQETWSDPSK</sequence>
<reference evidence="3" key="1">
    <citation type="submission" date="2005-07" db="EMBL/GenBank/DDBJ databases">
        <title>Complete sequence of Prochlorococcus marinus str. MIT 9312.</title>
        <authorList>
            <consortium name="US DOE Joint Genome Institute"/>
            <person name="Copeland A."/>
            <person name="Lucas S."/>
            <person name="Lapidus A."/>
            <person name="Barry K."/>
            <person name="Detter J.C."/>
            <person name="Glavina T."/>
            <person name="Hammon N."/>
            <person name="Israni S."/>
            <person name="Pitluck S."/>
            <person name="Thiel J."/>
            <person name="Schmutz J."/>
            <person name="Larimer F."/>
            <person name="Land M."/>
            <person name="Kyrpides N."/>
            <person name="Lykidis A."/>
            <person name="Richardson P."/>
        </authorList>
    </citation>
    <scope>NUCLEOTIDE SEQUENCE [LARGE SCALE GENOMIC DNA]</scope>
    <source>
        <strain evidence="3">MIT 9312</strain>
    </source>
</reference>
<organism evidence="2 3">
    <name type="scientific">Prochlorococcus marinus (strain MIT 9312)</name>
    <dbReference type="NCBI Taxonomy" id="74546"/>
    <lineage>
        <taxon>Bacteria</taxon>
        <taxon>Bacillati</taxon>
        <taxon>Cyanobacteriota</taxon>
        <taxon>Cyanophyceae</taxon>
        <taxon>Synechococcales</taxon>
        <taxon>Prochlorococcaceae</taxon>
        <taxon>Prochlorococcus</taxon>
    </lineage>
</organism>
<name>A7FAM3_PROM9</name>
<dbReference type="Proteomes" id="UP000002715">
    <property type="component" value="Chromosome"/>
</dbReference>
<evidence type="ECO:0000313" key="3">
    <source>
        <dbReference type="Proteomes" id="UP000002715"/>
    </source>
</evidence>
<keyword evidence="1" id="KW-0472">Membrane</keyword>
<proteinExistence type="predicted"/>
<protein>
    <submittedName>
        <fullName evidence="2">Uncharacterized protein</fullName>
    </submittedName>
</protein>
<dbReference type="KEGG" id="pmi:PMT9312_1926"/>
<gene>
    <name evidence="2" type="ordered locus">PMT9312_1926</name>
</gene>
<dbReference type="STRING" id="74546.PMT9312_1926"/>
<dbReference type="AlphaFoldDB" id="A7FAM3"/>
<keyword evidence="1" id="KW-1133">Transmembrane helix</keyword>
<evidence type="ECO:0000256" key="1">
    <source>
        <dbReference type="SAM" id="Phobius"/>
    </source>
</evidence>
<keyword evidence="1" id="KW-0812">Transmembrane</keyword>
<dbReference type="HOGENOM" id="CLU_2846317_0_0_3"/>
<dbReference type="OrthoDB" id="541361at2"/>
<feature type="transmembrane region" description="Helical" evidence="1">
    <location>
        <begin position="12"/>
        <end position="33"/>
    </location>
</feature>
<feature type="transmembrane region" description="Helical" evidence="1">
    <location>
        <begin position="39"/>
        <end position="56"/>
    </location>
</feature>
<accession>A7FAM3</accession>